<accession>A0A7Y0AVQ1</accession>
<feature type="transmembrane region" description="Helical" evidence="1">
    <location>
        <begin position="42"/>
        <end position="62"/>
    </location>
</feature>
<proteinExistence type="predicted"/>
<comment type="caution">
    <text evidence="2">The sequence shown here is derived from an EMBL/GenBank/DDBJ whole genome shotgun (WGS) entry which is preliminary data.</text>
</comment>
<dbReference type="Proteomes" id="UP000541470">
    <property type="component" value="Unassembled WGS sequence"/>
</dbReference>
<gene>
    <name evidence="2" type="ORF">HHL25_09395</name>
</gene>
<name>A0A7Y0AVQ1_9HYPH</name>
<evidence type="ECO:0000313" key="2">
    <source>
        <dbReference type="EMBL" id="NML74334.1"/>
    </source>
</evidence>
<dbReference type="RefSeq" id="WP_169589378.1">
    <property type="nucleotide sequence ID" value="NZ_JABBGK010000001.1"/>
</dbReference>
<evidence type="ECO:0000313" key="3">
    <source>
        <dbReference type="Proteomes" id="UP000541470"/>
    </source>
</evidence>
<dbReference type="AlphaFoldDB" id="A0A7Y0AVQ1"/>
<keyword evidence="1" id="KW-0812">Transmembrane</keyword>
<organism evidence="2 3">
    <name type="scientific">Rhizobium terricola</name>
    <dbReference type="NCBI Taxonomy" id="2728849"/>
    <lineage>
        <taxon>Bacteria</taxon>
        <taxon>Pseudomonadati</taxon>
        <taxon>Pseudomonadota</taxon>
        <taxon>Alphaproteobacteria</taxon>
        <taxon>Hyphomicrobiales</taxon>
        <taxon>Rhizobiaceae</taxon>
        <taxon>Rhizobium/Agrobacterium group</taxon>
        <taxon>Rhizobium</taxon>
    </lineage>
</organism>
<keyword evidence="3" id="KW-1185">Reference proteome</keyword>
<keyword evidence="1" id="KW-1133">Transmembrane helix</keyword>
<protein>
    <submittedName>
        <fullName evidence="2">Uncharacterized protein</fullName>
    </submittedName>
</protein>
<evidence type="ECO:0000256" key="1">
    <source>
        <dbReference type="SAM" id="Phobius"/>
    </source>
</evidence>
<reference evidence="2 3" key="1">
    <citation type="submission" date="2020-04" db="EMBL/GenBank/DDBJ databases">
        <title>Rhizobium sp. S-51 isolated from soil.</title>
        <authorList>
            <person name="Dahal R.H."/>
        </authorList>
    </citation>
    <scope>NUCLEOTIDE SEQUENCE [LARGE SCALE GENOMIC DNA]</scope>
    <source>
        <strain evidence="2 3">S-51</strain>
    </source>
</reference>
<keyword evidence="1" id="KW-0472">Membrane</keyword>
<dbReference type="EMBL" id="JABBGK010000001">
    <property type="protein sequence ID" value="NML74334.1"/>
    <property type="molecule type" value="Genomic_DNA"/>
</dbReference>
<sequence length="74" mass="8048">MEQIRHLFTAVGVLTLVVGLVWVAHGTGTIHLPFTGFMPKDSVWTINGSLVVIFGLVTLVGARRLLRDHDKPAA</sequence>